<sequence>MKSAGGFMIFFYLVYIVSSILMVRGVLNYHRGLMLPWLIQNLLYILAIIAFAIWLQASYYHNLLSVLWCLIWLIFAAVHIYMHRCVRAHYDVIKDMNAADILQIYD</sequence>
<evidence type="ECO:0000259" key="2">
    <source>
        <dbReference type="Pfam" id="PF22954"/>
    </source>
</evidence>
<feature type="transmembrane region" description="Helical" evidence="1">
    <location>
        <begin position="63"/>
        <end position="82"/>
    </location>
</feature>
<dbReference type="Proteomes" id="UP000711488">
    <property type="component" value="Unassembled WGS sequence"/>
</dbReference>
<organism evidence="3">
    <name type="scientific">Hyalella azteca</name>
    <name type="common">Amphipod</name>
    <dbReference type="NCBI Taxonomy" id="294128"/>
    <lineage>
        <taxon>Eukaryota</taxon>
        <taxon>Metazoa</taxon>
        <taxon>Ecdysozoa</taxon>
        <taxon>Arthropoda</taxon>
        <taxon>Crustacea</taxon>
        <taxon>Multicrustacea</taxon>
        <taxon>Malacostraca</taxon>
        <taxon>Eumalacostraca</taxon>
        <taxon>Peracarida</taxon>
        <taxon>Amphipoda</taxon>
        <taxon>Senticaudata</taxon>
        <taxon>Talitrida</taxon>
        <taxon>Talitroidea</taxon>
        <taxon>Hyalellidae</taxon>
        <taxon>Hyalella</taxon>
    </lineage>
</organism>
<proteinExistence type="predicted"/>
<dbReference type="EMBL" id="JQDR03003013">
    <property type="protein sequence ID" value="KAA0202798.1"/>
    <property type="molecule type" value="Genomic_DNA"/>
</dbReference>
<keyword evidence="1" id="KW-1133">Transmembrane helix</keyword>
<dbReference type="GO" id="GO:0005886">
    <property type="term" value="C:plasma membrane"/>
    <property type="evidence" value="ECO:0007669"/>
    <property type="project" value="TreeGrafter"/>
</dbReference>
<dbReference type="OrthoDB" id="6572371at2759"/>
<keyword evidence="1" id="KW-0812">Transmembrane</keyword>
<accession>A0A6A0HAK0</accession>
<keyword evidence="1" id="KW-0472">Membrane</keyword>
<name>A0A6A0HAK0_HYAAZ</name>
<dbReference type="PANTHER" id="PTHR36694:SF11">
    <property type="entry name" value="LP21121P-RELATED"/>
    <property type="match status" value="1"/>
</dbReference>
<feature type="transmembrane region" description="Helical" evidence="1">
    <location>
        <begin position="6"/>
        <end position="27"/>
    </location>
</feature>
<dbReference type="Pfam" id="PF22954">
    <property type="entry name" value="DUF7027"/>
    <property type="match status" value="1"/>
</dbReference>
<dbReference type="GO" id="GO:0035159">
    <property type="term" value="P:regulation of tube length, open tracheal system"/>
    <property type="evidence" value="ECO:0007669"/>
    <property type="project" value="TreeGrafter"/>
</dbReference>
<comment type="caution">
    <text evidence="3">The sequence shown here is derived from an EMBL/GenBank/DDBJ whole genome shotgun (WGS) entry which is preliminary data.</text>
</comment>
<dbReference type="GO" id="GO:0060857">
    <property type="term" value="P:establishment of glial blood-brain barrier"/>
    <property type="evidence" value="ECO:0007669"/>
    <property type="project" value="TreeGrafter"/>
</dbReference>
<reference evidence="3" key="3">
    <citation type="submission" date="2019-06" db="EMBL/GenBank/DDBJ databases">
        <authorList>
            <person name="Poynton C."/>
            <person name="Hasenbein S."/>
            <person name="Benoit J.B."/>
            <person name="Sepulveda M.S."/>
            <person name="Poelchau M.F."/>
            <person name="Murali S.C."/>
            <person name="Chen S."/>
            <person name="Glastad K.M."/>
            <person name="Werren J.H."/>
            <person name="Vineis J.H."/>
            <person name="Bowen J.L."/>
            <person name="Friedrich M."/>
            <person name="Jones J."/>
            <person name="Robertson H.M."/>
            <person name="Feyereisen R."/>
            <person name="Mechler-Hickson A."/>
            <person name="Mathers N."/>
            <person name="Lee C.E."/>
            <person name="Colbourne J.K."/>
            <person name="Biales A."/>
            <person name="Johnston J.S."/>
            <person name="Wellborn G.A."/>
            <person name="Rosendale A.J."/>
            <person name="Cridge A.G."/>
            <person name="Munoz-Torres M.C."/>
            <person name="Bain P.A."/>
            <person name="Manny A.R."/>
            <person name="Major K.M."/>
            <person name="Lambert F.N."/>
            <person name="Vulpe C.D."/>
            <person name="Tuck P."/>
            <person name="Blalock B.J."/>
            <person name="Lin Y.-Y."/>
            <person name="Smith M.E."/>
            <person name="Ochoa-Acuna H."/>
            <person name="Chen M.-J.M."/>
            <person name="Childers C.P."/>
            <person name="Qu J."/>
            <person name="Dugan S."/>
            <person name="Lee S.L."/>
            <person name="Chao H."/>
            <person name="Dinh H."/>
            <person name="Han Y."/>
            <person name="Doddapaneni H."/>
            <person name="Worley K.C."/>
            <person name="Muzny D.M."/>
            <person name="Gibbs R.A."/>
            <person name="Richards S."/>
        </authorList>
    </citation>
    <scope>NUCLEOTIDE SEQUENCE</scope>
    <source>
        <strain evidence="3">HAZT.00-mixed</strain>
        <tissue evidence="3">Whole organism</tissue>
    </source>
</reference>
<protein>
    <recommendedName>
        <fullName evidence="2">DUF7027 domain-containing protein</fullName>
    </recommendedName>
</protein>
<feature type="domain" description="DUF7027" evidence="2">
    <location>
        <begin position="7"/>
        <end position="55"/>
    </location>
</feature>
<evidence type="ECO:0000313" key="3">
    <source>
        <dbReference type="EMBL" id="KAA0202798.1"/>
    </source>
</evidence>
<gene>
    <name evidence="3" type="ORF">HAZT_HAZT008654</name>
</gene>
<dbReference type="GO" id="GO:0019991">
    <property type="term" value="P:septate junction assembly"/>
    <property type="evidence" value="ECO:0007669"/>
    <property type="project" value="TreeGrafter"/>
</dbReference>
<dbReference type="InterPro" id="IPR054291">
    <property type="entry name" value="DUF7027"/>
</dbReference>
<feature type="transmembrane region" description="Helical" evidence="1">
    <location>
        <begin position="34"/>
        <end position="57"/>
    </location>
</feature>
<reference evidence="3" key="1">
    <citation type="submission" date="2014-08" db="EMBL/GenBank/DDBJ databases">
        <authorList>
            <person name="Murali S."/>
            <person name="Richards S."/>
            <person name="Bandaranaike D."/>
            <person name="Bellair M."/>
            <person name="Blankenburg K."/>
            <person name="Chao H."/>
            <person name="Dinh H."/>
            <person name="Doddapaneni H."/>
            <person name="Dugan-Rocha S."/>
            <person name="Elkadiri S."/>
            <person name="Gnanaolivu R."/>
            <person name="Hughes D."/>
            <person name="Lee S."/>
            <person name="Li M."/>
            <person name="Ming W."/>
            <person name="Munidasa M."/>
            <person name="Muniz J."/>
            <person name="Nguyen L."/>
            <person name="Osuji N."/>
            <person name="Pu L.-L."/>
            <person name="Puazo M."/>
            <person name="Skinner E."/>
            <person name="Qu C."/>
            <person name="Quiroz J."/>
            <person name="Raj R."/>
            <person name="Weissenberger G."/>
            <person name="Xin Y."/>
            <person name="Zou X."/>
            <person name="Han Y."/>
            <person name="Worley K."/>
            <person name="Muzny D."/>
            <person name="Gibbs R."/>
        </authorList>
    </citation>
    <scope>NUCLEOTIDE SEQUENCE</scope>
    <source>
        <strain evidence="3">HAZT.00-mixed</strain>
        <tissue evidence="3">Whole organism</tissue>
    </source>
</reference>
<reference evidence="3" key="2">
    <citation type="journal article" date="2018" name="Environ. Sci. Technol.">
        <title>The Toxicogenome of Hyalella azteca: A Model for Sediment Ecotoxicology and Evolutionary Toxicology.</title>
        <authorList>
            <person name="Poynton H.C."/>
            <person name="Hasenbein S."/>
            <person name="Benoit J.B."/>
            <person name="Sepulveda M.S."/>
            <person name="Poelchau M.F."/>
            <person name="Hughes D.S.T."/>
            <person name="Murali S.C."/>
            <person name="Chen S."/>
            <person name="Glastad K.M."/>
            <person name="Goodisman M.A.D."/>
            <person name="Werren J.H."/>
            <person name="Vineis J.H."/>
            <person name="Bowen J.L."/>
            <person name="Friedrich M."/>
            <person name="Jones J."/>
            <person name="Robertson H.M."/>
            <person name="Feyereisen R."/>
            <person name="Mechler-Hickson A."/>
            <person name="Mathers N."/>
            <person name="Lee C.E."/>
            <person name="Colbourne J.K."/>
            <person name="Biales A."/>
            <person name="Johnston J.S."/>
            <person name="Wellborn G.A."/>
            <person name="Rosendale A.J."/>
            <person name="Cridge A.G."/>
            <person name="Munoz-Torres M.C."/>
            <person name="Bain P.A."/>
            <person name="Manny A.R."/>
            <person name="Major K.M."/>
            <person name="Lambert F.N."/>
            <person name="Vulpe C.D."/>
            <person name="Tuck P."/>
            <person name="Blalock B.J."/>
            <person name="Lin Y.Y."/>
            <person name="Smith M.E."/>
            <person name="Ochoa-Acuna H."/>
            <person name="Chen M.M."/>
            <person name="Childers C.P."/>
            <person name="Qu J."/>
            <person name="Dugan S."/>
            <person name="Lee S.L."/>
            <person name="Chao H."/>
            <person name="Dinh H."/>
            <person name="Han Y."/>
            <person name="Doddapaneni H."/>
            <person name="Worley K.C."/>
            <person name="Muzny D.M."/>
            <person name="Gibbs R.A."/>
            <person name="Richards S."/>
        </authorList>
    </citation>
    <scope>NUCLEOTIDE SEQUENCE</scope>
    <source>
        <strain evidence="3">HAZT.00-mixed</strain>
        <tissue evidence="3">Whole organism</tissue>
    </source>
</reference>
<dbReference type="AlphaFoldDB" id="A0A6A0HAK0"/>
<evidence type="ECO:0000256" key="1">
    <source>
        <dbReference type="SAM" id="Phobius"/>
    </source>
</evidence>
<dbReference type="PANTHER" id="PTHR36694">
    <property type="entry name" value="PASIFLORA 1, ISOFORM A-RELATED"/>
    <property type="match status" value="1"/>
</dbReference>